<dbReference type="AlphaFoldDB" id="A0A166PHK2"/>
<protein>
    <submittedName>
        <fullName evidence="2">Uncharacterized protein</fullName>
    </submittedName>
</protein>
<accession>A0A166PHK2</accession>
<reference evidence="2" key="1">
    <citation type="journal article" date="2016" name="Mol. Biol. Evol.">
        <title>Comparative Genomics of Early-Diverging Mushroom-Forming Fungi Provides Insights into the Origins of Lignocellulose Decay Capabilities.</title>
        <authorList>
            <person name="Nagy L.G."/>
            <person name="Riley R."/>
            <person name="Tritt A."/>
            <person name="Adam C."/>
            <person name="Daum C."/>
            <person name="Floudas D."/>
            <person name="Sun H."/>
            <person name="Yadav J.S."/>
            <person name="Pangilinan J."/>
            <person name="Larsson K.H."/>
            <person name="Matsuura K."/>
            <person name="Barry K."/>
            <person name="Labutti K."/>
            <person name="Kuo R."/>
            <person name="Ohm R.A."/>
            <person name="Bhattacharya S.S."/>
            <person name="Shirouzu T."/>
            <person name="Yoshinaga Y."/>
            <person name="Martin F.M."/>
            <person name="Grigoriev I.V."/>
            <person name="Hibbett D.S."/>
        </authorList>
    </citation>
    <scope>NUCLEOTIDE SEQUENCE [LARGE SCALE GENOMIC DNA]</scope>
    <source>
        <strain evidence="2">CBS 109695</strain>
    </source>
</reference>
<gene>
    <name evidence="2" type="ORF">FIBSPDRAFT_928818</name>
</gene>
<evidence type="ECO:0000313" key="2">
    <source>
        <dbReference type="EMBL" id="KZP26099.1"/>
    </source>
</evidence>
<evidence type="ECO:0000256" key="1">
    <source>
        <dbReference type="SAM" id="MobiDB-lite"/>
    </source>
</evidence>
<name>A0A166PHK2_9AGAM</name>
<proteinExistence type="predicted"/>
<organism evidence="2">
    <name type="scientific">Athelia psychrophila</name>
    <dbReference type="NCBI Taxonomy" id="1759441"/>
    <lineage>
        <taxon>Eukaryota</taxon>
        <taxon>Fungi</taxon>
        <taxon>Dikarya</taxon>
        <taxon>Basidiomycota</taxon>
        <taxon>Agaricomycotina</taxon>
        <taxon>Agaricomycetes</taxon>
        <taxon>Agaricomycetidae</taxon>
        <taxon>Atheliales</taxon>
        <taxon>Atheliaceae</taxon>
        <taxon>Athelia</taxon>
    </lineage>
</organism>
<sequence length="387" mass="42805">MDAPRSSIFEYKTFDHENCLQKSRSRSIEIGELGLSPVKLTFKVEQCEYGALEIDWRGNTPPTRRSLQKTTDLLQAINFPPQFTAPPRDKPGPANAQGGPSTGHYTASASYTHPNQYRIQLWCKFLTYLGNMDFRSDRMAEVKEKGLRRTCNSGRLAGSIEHSTSPRLPQKNLKPRGSCLRGCCGRIEARAWPAEIGDFISSCPDKVRSHISRFAGGTHEVPVEVEARLGRNHFHVKDVEFVKPQGECCMFGVVDVIEGEFGTGRYEHRVYMDLQTQTLLLSGSLLANLTIRAVDGGLIVHVSSCWIRMATGWRIDCGMAGSSALSSAYDLARGSAGSGAQLWMVREPGSHFRRFRERGRINDVDISREEATPDVGGRGGSPLSLGP</sequence>
<dbReference type="EMBL" id="KV417516">
    <property type="protein sequence ID" value="KZP26099.1"/>
    <property type="molecule type" value="Genomic_DNA"/>
</dbReference>
<feature type="region of interest" description="Disordered" evidence="1">
    <location>
        <begin position="79"/>
        <end position="107"/>
    </location>
</feature>
<feature type="region of interest" description="Disordered" evidence="1">
    <location>
        <begin position="366"/>
        <end position="387"/>
    </location>
</feature>